<protein>
    <submittedName>
        <fullName evidence="3">Aminotransferase class V-fold PLP-dependent enzyme</fullName>
    </submittedName>
</protein>
<evidence type="ECO:0000259" key="2">
    <source>
        <dbReference type="Pfam" id="PF00266"/>
    </source>
</evidence>
<keyword evidence="3" id="KW-0032">Aminotransferase</keyword>
<dbReference type="InterPro" id="IPR015421">
    <property type="entry name" value="PyrdxlP-dep_Trfase_major"/>
</dbReference>
<dbReference type="PANTHER" id="PTHR43586">
    <property type="entry name" value="CYSTEINE DESULFURASE"/>
    <property type="match status" value="1"/>
</dbReference>
<accession>A0ABV7M418</accession>
<dbReference type="Gene3D" id="3.40.640.10">
    <property type="entry name" value="Type I PLP-dependent aspartate aminotransferase-like (Major domain)"/>
    <property type="match status" value="1"/>
</dbReference>
<keyword evidence="4" id="KW-1185">Reference proteome</keyword>
<dbReference type="GO" id="GO:0008483">
    <property type="term" value="F:transaminase activity"/>
    <property type="evidence" value="ECO:0007669"/>
    <property type="project" value="UniProtKB-KW"/>
</dbReference>
<gene>
    <name evidence="3" type="ORF">ACFOEI_16405</name>
</gene>
<keyword evidence="1" id="KW-0663">Pyridoxal phosphate</keyword>
<name>A0ABV7M418_9GAMM</name>
<dbReference type="EMBL" id="JBHRUH010000031">
    <property type="protein sequence ID" value="MFC3293637.1"/>
    <property type="molecule type" value="Genomic_DNA"/>
</dbReference>
<dbReference type="InterPro" id="IPR015424">
    <property type="entry name" value="PyrdxlP-dep_Trfase"/>
</dbReference>
<reference evidence="4" key="1">
    <citation type="journal article" date="2019" name="Int. J. Syst. Evol. Microbiol.">
        <title>The Global Catalogue of Microorganisms (GCM) 10K type strain sequencing project: providing services to taxonomists for standard genome sequencing and annotation.</title>
        <authorList>
            <consortium name="The Broad Institute Genomics Platform"/>
            <consortium name="The Broad Institute Genome Sequencing Center for Infectious Disease"/>
            <person name="Wu L."/>
            <person name="Ma J."/>
        </authorList>
    </citation>
    <scope>NUCLEOTIDE SEQUENCE [LARGE SCALE GENOMIC DNA]</scope>
    <source>
        <strain evidence="4">KCTC 12847</strain>
    </source>
</reference>
<evidence type="ECO:0000256" key="1">
    <source>
        <dbReference type="ARBA" id="ARBA00022898"/>
    </source>
</evidence>
<dbReference type="Gene3D" id="3.90.1150.10">
    <property type="entry name" value="Aspartate Aminotransferase, domain 1"/>
    <property type="match status" value="1"/>
</dbReference>
<dbReference type="Proteomes" id="UP001595640">
    <property type="component" value="Unassembled WGS sequence"/>
</dbReference>
<feature type="domain" description="Aminotransferase class V" evidence="2">
    <location>
        <begin position="372"/>
        <end position="473"/>
    </location>
</feature>
<feature type="domain" description="Aminotransferase class V" evidence="2">
    <location>
        <begin position="94"/>
        <end position="298"/>
    </location>
</feature>
<evidence type="ECO:0000313" key="4">
    <source>
        <dbReference type="Proteomes" id="UP001595640"/>
    </source>
</evidence>
<comment type="caution">
    <text evidence="3">The sequence shown here is derived from an EMBL/GenBank/DDBJ whole genome shotgun (WGS) entry which is preliminary data.</text>
</comment>
<dbReference type="Pfam" id="PF00266">
    <property type="entry name" value="Aminotran_5"/>
    <property type="match status" value="2"/>
</dbReference>
<evidence type="ECO:0000313" key="3">
    <source>
        <dbReference type="EMBL" id="MFC3293637.1"/>
    </source>
</evidence>
<dbReference type="RefSeq" id="WP_211213425.1">
    <property type="nucleotide sequence ID" value="NZ_BMXD01000001.1"/>
</dbReference>
<dbReference type="InterPro" id="IPR015422">
    <property type="entry name" value="PyrdxlP-dep_Trfase_small"/>
</dbReference>
<proteinExistence type="predicted"/>
<sequence>MMDAVNLVTEQGNSISEAAWRLGGAQRTGSSVSQAVAYPFSVILENFKMTKIHNAGAEVTANGGTTQGFSPDLLTAIRERFYHVDYCPFTGKRIFFENAGGSLTLKAVVERGAEVASIPDNEHRDNPASRAISRIVVEGRQALATLFGPNDEEGVIFGGETGTECLFRLIRSASMAAPTGGSVVACELEHPATFDATAQWARRTNRSWLKVPFNTASGCVTAEDYALVIRPDTRVATIIHTSPVTGMVQDVTGIAQAIRSISPECYIIVDGIQHAPHGALDVAAYGADGYVISLYKIFCRFNNGYAWVSPRLSTVAHDRLSGKSDDAWELGSRDPSALAGADEMVKYLEWLGGHFTDSSSRRERIVAAGQAMHEHEQAMVARLIEGTKSLAGLRSLPGVRLIGEGDSPSREGVVSFAVEGIDAKQVVAYMGERGIRVHARSDDVFSGNILRPLGLTSVTRISLAHYNAPSEIDECLLVLGTMLAES</sequence>
<keyword evidence="3" id="KW-0808">Transferase</keyword>
<organism evidence="3 4">
    <name type="scientific">Modicisalibacter luteus</name>
    <dbReference type="NCBI Taxonomy" id="453962"/>
    <lineage>
        <taxon>Bacteria</taxon>
        <taxon>Pseudomonadati</taxon>
        <taxon>Pseudomonadota</taxon>
        <taxon>Gammaproteobacteria</taxon>
        <taxon>Oceanospirillales</taxon>
        <taxon>Halomonadaceae</taxon>
        <taxon>Modicisalibacter</taxon>
    </lineage>
</organism>
<dbReference type="InterPro" id="IPR000192">
    <property type="entry name" value="Aminotrans_V_dom"/>
</dbReference>
<dbReference type="SUPFAM" id="SSF53383">
    <property type="entry name" value="PLP-dependent transferases"/>
    <property type="match status" value="1"/>
</dbReference>